<dbReference type="Proteomes" id="UP001595690">
    <property type="component" value="Unassembled WGS sequence"/>
</dbReference>
<dbReference type="EMBL" id="JBHRZI010000027">
    <property type="protein sequence ID" value="MFC3895790.1"/>
    <property type="molecule type" value="Genomic_DNA"/>
</dbReference>
<sequence>MPEWMRSQFMAPAYALLISLAVALVLGFSMNQQAPQEPDPVKVQLKVVKTLKAGTISNPATELVGTAVTIQSGKPLTVGADGAVTGPAVADGSLTVCVHLSDKWVGVDATGGTLHSPCWVKPADKPIELKVKEG</sequence>
<gene>
    <name evidence="1" type="ORF">ACFOWZ_30295</name>
</gene>
<evidence type="ECO:0008006" key="3">
    <source>
        <dbReference type="Google" id="ProtNLM"/>
    </source>
</evidence>
<evidence type="ECO:0000313" key="1">
    <source>
        <dbReference type="EMBL" id="MFC3895790.1"/>
    </source>
</evidence>
<protein>
    <recommendedName>
        <fullName evidence="3">NusG domain-containing protein</fullName>
    </recommendedName>
</protein>
<reference evidence="2" key="1">
    <citation type="journal article" date="2019" name="Int. J. Syst. Evol. Microbiol.">
        <title>The Global Catalogue of Microorganisms (GCM) 10K type strain sequencing project: providing services to taxonomists for standard genome sequencing and annotation.</title>
        <authorList>
            <consortium name="The Broad Institute Genomics Platform"/>
            <consortium name="The Broad Institute Genome Sequencing Center for Infectious Disease"/>
            <person name="Wu L."/>
            <person name="Ma J."/>
        </authorList>
    </citation>
    <scope>NUCLEOTIDE SEQUENCE [LARGE SCALE GENOMIC DNA]</scope>
    <source>
        <strain evidence="2">CGMCC 4.7405</strain>
    </source>
</reference>
<comment type="caution">
    <text evidence="1">The sequence shown here is derived from an EMBL/GenBank/DDBJ whole genome shotgun (WGS) entry which is preliminary data.</text>
</comment>
<accession>A0ABV8C1D4</accession>
<name>A0ABV8C1D4_9PSEU</name>
<dbReference type="RefSeq" id="WP_382377321.1">
    <property type="nucleotide sequence ID" value="NZ_JBHRZI010000027.1"/>
</dbReference>
<keyword evidence="2" id="KW-1185">Reference proteome</keyword>
<proteinExistence type="predicted"/>
<organism evidence="1 2">
    <name type="scientific">Lentzea rhizosphaerae</name>
    <dbReference type="NCBI Taxonomy" id="2041025"/>
    <lineage>
        <taxon>Bacteria</taxon>
        <taxon>Bacillati</taxon>
        <taxon>Actinomycetota</taxon>
        <taxon>Actinomycetes</taxon>
        <taxon>Pseudonocardiales</taxon>
        <taxon>Pseudonocardiaceae</taxon>
        <taxon>Lentzea</taxon>
    </lineage>
</organism>
<evidence type="ECO:0000313" key="2">
    <source>
        <dbReference type="Proteomes" id="UP001595690"/>
    </source>
</evidence>